<evidence type="ECO:0000256" key="2">
    <source>
        <dbReference type="ARBA" id="ARBA00023125"/>
    </source>
</evidence>
<evidence type="ECO:0000256" key="4">
    <source>
        <dbReference type="PROSITE-ProRule" id="PRU00335"/>
    </source>
</evidence>
<name>A0A3L9LWK6_9MICC</name>
<dbReference type="PANTHER" id="PTHR47506">
    <property type="entry name" value="TRANSCRIPTIONAL REGULATORY PROTEIN"/>
    <property type="match status" value="1"/>
</dbReference>
<dbReference type="EMBL" id="RDEX01000001">
    <property type="protein sequence ID" value="RLY95143.1"/>
    <property type="molecule type" value="Genomic_DNA"/>
</dbReference>
<accession>A0A3L9LWK6</accession>
<dbReference type="OrthoDB" id="3193022at2"/>
<reference evidence="6 7" key="1">
    <citation type="submission" date="2018-10" db="EMBL/GenBank/DDBJ databases">
        <title>Kocuria tytonicola, new bacteria from the preen glands of American barn owls (Tyto furcata).</title>
        <authorList>
            <person name="Braun M.S."/>
            <person name="Wang E."/>
            <person name="Zimmermann S."/>
            <person name="Boutin S."/>
            <person name="Wagner H."/>
            <person name="Wink M."/>
        </authorList>
    </citation>
    <scope>NUCLEOTIDE SEQUENCE [LARGE SCALE GENOMIC DNA]</scope>
    <source>
        <strain evidence="6 7">473</strain>
    </source>
</reference>
<sequence>MDRRIERTRAAVVEAAVTLVSSRGSQVGMTEIADAAGVSRKAVYENFGSRDQVLRSATESLLARVPRRSPAPDGHHPTPWDVVLLPIAEHIEAFRDYYRSVLSGPGCFTVRDAVVEHAVTGLRNARAQHGPSVDPEAGACDRFIVHGLVGVVADTLVQHREANLREFVSSLTAGLAGTTPSH</sequence>
<feature type="DNA-binding region" description="H-T-H motif" evidence="4">
    <location>
        <begin position="28"/>
        <end position="47"/>
    </location>
</feature>
<dbReference type="PROSITE" id="PS50977">
    <property type="entry name" value="HTH_TETR_2"/>
    <property type="match status" value="1"/>
</dbReference>
<dbReference type="PRINTS" id="PR00455">
    <property type="entry name" value="HTHTETR"/>
</dbReference>
<evidence type="ECO:0000313" key="7">
    <source>
        <dbReference type="Proteomes" id="UP000277871"/>
    </source>
</evidence>
<dbReference type="AlphaFoldDB" id="A0A3L9LWK6"/>
<protein>
    <submittedName>
        <fullName evidence="6">TetR/AcrR family transcriptional regulator</fullName>
    </submittedName>
</protein>
<comment type="caution">
    <text evidence="6">The sequence shown here is derived from an EMBL/GenBank/DDBJ whole genome shotgun (WGS) entry which is preliminary data.</text>
</comment>
<dbReference type="InterPro" id="IPR001647">
    <property type="entry name" value="HTH_TetR"/>
</dbReference>
<dbReference type="RefSeq" id="WP_121846323.1">
    <property type="nucleotide sequence ID" value="NZ_PHOA01000070.1"/>
</dbReference>
<feature type="domain" description="HTH tetR-type" evidence="5">
    <location>
        <begin position="6"/>
        <end position="65"/>
    </location>
</feature>
<organism evidence="6 7">
    <name type="scientific">Kocuria tytonicola</name>
    <dbReference type="NCBI Taxonomy" id="2055946"/>
    <lineage>
        <taxon>Bacteria</taxon>
        <taxon>Bacillati</taxon>
        <taxon>Actinomycetota</taxon>
        <taxon>Actinomycetes</taxon>
        <taxon>Micrococcales</taxon>
        <taxon>Micrococcaceae</taxon>
        <taxon>Kocuria</taxon>
    </lineage>
</organism>
<proteinExistence type="predicted"/>
<dbReference type="Gene3D" id="1.10.357.10">
    <property type="entry name" value="Tetracycline Repressor, domain 2"/>
    <property type="match status" value="1"/>
</dbReference>
<evidence type="ECO:0000256" key="3">
    <source>
        <dbReference type="ARBA" id="ARBA00023163"/>
    </source>
</evidence>
<dbReference type="Proteomes" id="UP000277871">
    <property type="component" value="Unassembled WGS sequence"/>
</dbReference>
<evidence type="ECO:0000259" key="5">
    <source>
        <dbReference type="PROSITE" id="PS50977"/>
    </source>
</evidence>
<keyword evidence="2 4" id="KW-0238">DNA-binding</keyword>
<dbReference type="Pfam" id="PF00440">
    <property type="entry name" value="TetR_N"/>
    <property type="match status" value="1"/>
</dbReference>
<dbReference type="PANTHER" id="PTHR47506:SF1">
    <property type="entry name" value="HTH-TYPE TRANSCRIPTIONAL REGULATOR YJDC"/>
    <property type="match status" value="1"/>
</dbReference>
<dbReference type="InterPro" id="IPR009057">
    <property type="entry name" value="Homeodomain-like_sf"/>
</dbReference>
<keyword evidence="1" id="KW-0805">Transcription regulation</keyword>
<evidence type="ECO:0000256" key="1">
    <source>
        <dbReference type="ARBA" id="ARBA00023015"/>
    </source>
</evidence>
<keyword evidence="7" id="KW-1185">Reference proteome</keyword>
<keyword evidence="3" id="KW-0804">Transcription</keyword>
<dbReference type="SUPFAM" id="SSF46689">
    <property type="entry name" value="Homeodomain-like"/>
    <property type="match status" value="1"/>
</dbReference>
<gene>
    <name evidence="6" type="ORF">EAE32_02925</name>
</gene>
<dbReference type="GO" id="GO:0003677">
    <property type="term" value="F:DNA binding"/>
    <property type="evidence" value="ECO:0007669"/>
    <property type="project" value="UniProtKB-UniRule"/>
</dbReference>
<evidence type="ECO:0000313" key="6">
    <source>
        <dbReference type="EMBL" id="RLY95143.1"/>
    </source>
</evidence>